<evidence type="ECO:0000313" key="2">
    <source>
        <dbReference type="EMBL" id="RED97969.1"/>
    </source>
</evidence>
<dbReference type="AlphaFoldDB" id="A0A3D9L2P9"/>
<keyword evidence="1" id="KW-1133">Transmembrane helix</keyword>
<accession>A0A3D9L2P9</accession>
<feature type="transmembrane region" description="Helical" evidence="1">
    <location>
        <begin position="6"/>
        <end position="24"/>
    </location>
</feature>
<evidence type="ECO:0000313" key="3">
    <source>
        <dbReference type="Proteomes" id="UP000256779"/>
    </source>
</evidence>
<reference evidence="2 3" key="1">
    <citation type="submission" date="2018-07" db="EMBL/GenBank/DDBJ databases">
        <title>Genomic Encyclopedia of Type Strains, Phase IV (KMG-IV): sequencing the most valuable type-strain genomes for metagenomic binning, comparative biology and taxonomic classification.</title>
        <authorList>
            <person name="Goeker M."/>
        </authorList>
    </citation>
    <scope>NUCLEOTIDE SEQUENCE [LARGE SCALE GENOMIC DNA]</scope>
    <source>
        <strain evidence="2 3">DSM 4134</strain>
    </source>
</reference>
<proteinExistence type="predicted"/>
<dbReference type="EMBL" id="QREG01000011">
    <property type="protein sequence ID" value="RED97969.1"/>
    <property type="molecule type" value="Genomic_DNA"/>
</dbReference>
<keyword evidence="1" id="KW-0812">Transmembrane</keyword>
<organism evidence="2 3">
    <name type="scientific">Marinoscillum furvescens DSM 4134</name>
    <dbReference type="NCBI Taxonomy" id="1122208"/>
    <lineage>
        <taxon>Bacteria</taxon>
        <taxon>Pseudomonadati</taxon>
        <taxon>Bacteroidota</taxon>
        <taxon>Cytophagia</taxon>
        <taxon>Cytophagales</taxon>
        <taxon>Reichenbachiellaceae</taxon>
        <taxon>Marinoscillum</taxon>
    </lineage>
</organism>
<name>A0A3D9L2P9_MARFU</name>
<evidence type="ECO:0000256" key="1">
    <source>
        <dbReference type="SAM" id="Phobius"/>
    </source>
</evidence>
<gene>
    <name evidence="2" type="ORF">C7460_111110</name>
</gene>
<dbReference type="Proteomes" id="UP000256779">
    <property type="component" value="Unassembled WGS sequence"/>
</dbReference>
<keyword evidence="1" id="KW-0472">Membrane</keyword>
<protein>
    <submittedName>
        <fullName evidence="2">Uncharacterized protein</fullName>
    </submittedName>
</protein>
<sequence>MGIENYFFIVVVLVVIPLFFWWRVKTFNRQKNTVVVKCPSCATVQRLSHLHNYTCKKCSTAVRYLDDNGALLLEVNKYHCVACGAENPKGVLTCISCGLANAERLSS</sequence>
<keyword evidence="3" id="KW-1185">Reference proteome</keyword>
<comment type="caution">
    <text evidence="2">The sequence shown here is derived from an EMBL/GenBank/DDBJ whole genome shotgun (WGS) entry which is preliminary data.</text>
</comment>